<protein>
    <recommendedName>
        <fullName evidence="15">Riboflavin biosynthesis protein</fullName>
    </recommendedName>
    <domain>
        <recommendedName>
            <fullName evidence="15">Riboflavin kinase</fullName>
            <ecNumber evidence="15">2.7.1.26</ecNumber>
        </recommendedName>
        <alternativeName>
            <fullName evidence="15">Flavokinase</fullName>
        </alternativeName>
    </domain>
    <domain>
        <recommendedName>
            <fullName evidence="15">FMN adenylyltransferase</fullName>
            <ecNumber evidence="15">2.7.7.2</ecNumber>
        </recommendedName>
        <alternativeName>
            <fullName evidence="15">FAD pyrophosphorylase</fullName>
        </alternativeName>
        <alternativeName>
            <fullName evidence="15">FAD synthase</fullName>
        </alternativeName>
    </domain>
</protein>
<dbReference type="PANTHER" id="PTHR22749">
    <property type="entry name" value="RIBOFLAVIN KINASE/FMN ADENYLYLTRANSFERASE"/>
    <property type="match status" value="1"/>
</dbReference>
<dbReference type="FunFam" id="2.40.30.30:FF:000003">
    <property type="entry name" value="Riboflavin biosynthesis protein"/>
    <property type="match status" value="1"/>
</dbReference>
<evidence type="ECO:0000256" key="2">
    <source>
        <dbReference type="ARBA" id="ARBA00004726"/>
    </source>
</evidence>
<dbReference type="Pfam" id="PF01687">
    <property type="entry name" value="Flavokinase"/>
    <property type="match status" value="1"/>
</dbReference>
<dbReference type="InterPro" id="IPR014729">
    <property type="entry name" value="Rossmann-like_a/b/a_fold"/>
</dbReference>
<dbReference type="NCBIfam" id="TIGR00083">
    <property type="entry name" value="ribF"/>
    <property type="match status" value="1"/>
</dbReference>
<dbReference type="InterPro" id="IPR023465">
    <property type="entry name" value="Riboflavin_kinase_dom_sf"/>
</dbReference>
<keyword evidence="11 15" id="KW-0067">ATP-binding</keyword>
<comment type="catalytic activity">
    <reaction evidence="14 15">
        <text>FMN + ATP + H(+) = FAD + diphosphate</text>
        <dbReference type="Rhea" id="RHEA:17237"/>
        <dbReference type="ChEBI" id="CHEBI:15378"/>
        <dbReference type="ChEBI" id="CHEBI:30616"/>
        <dbReference type="ChEBI" id="CHEBI:33019"/>
        <dbReference type="ChEBI" id="CHEBI:57692"/>
        <dbReference type="ChEBI" id="CHEBI:58210"/>
        <dbReference type="EC" id="2.7.7.2"/>
    </reaction>
</comment>
<organism evidence="17 18">
    <name type="scientific">Chloroflexus islandicus</name>
    <dbReference type="NCBI Taxonomy" id="1707952"/>
    <lineage>
        <taxon>Bacteria</taxon>
        <taxon>Bacillati</taxon>
        <taxon>Chloroflexota</taxon>
        <taxon>Chloroflexia</taxon>
        <taxon>Chloroflexales</taxon>
        <taxon>Chloroflexineae</taxon>
        <taxon>Chloroflexaceae</taxon>
        <taxon>Chloroflexus</taxon>
    </lineage>
</organism>
<keyword evidence="6 15" id="KW-0808">Transferase</keyword>
<evidence type="ECO:0000256" key="8">
    <source>
        <dbReference type="ARBA" id="ARBA00022741"/>
    </source>
</evidence>
<keyword evidence="5 15" id="KW-0288">FMN</keyword>
<dbReference type="EMBL" id="LWQS01000125">
    <property type="protein sequence ID" value="OAN36284.1"/>
    <property type="molecule type" value="Genomic_DNA"/>
</dbReference>
<evidence type="ECO:0000256" key="9">
    <source>
        <dbReference type="ARBA" id="ARBA00022777"/>
    </source>
</evidence>
<comment type="similarity">
    <text evidence="15">Belongs to the ribF family.</text>
</comment>
<keyword evidence="8 15" id="KW-0547">Nucleotide-binding</keyword>
<evidence type="ECO:0000256" key="13">
    <source>
        <dbReference type="ARBA" id="ARBA00047880"/>
    </source>
</evidence>
<comment type="caution">
    <text evidence="17">The sequence shown here is derived from an EMBL/GenBank/DDBJ whole genome shotgun (WGS) entry which is preliminary data.</text>
</comment>
<accession>A0A178LST7</accession>
<evidence type="ECO:0000256" key="1">
    <source>
        <dbReference type="ARBA" id="ARBA00002121"/>
    </source>
</evidence>
<keyword evidence="9 15" id="KW-0418">Kinase</keyword>
<comment type="pathway">
    <text evidence="2 15">Cofactor biosynthesis; FAD biosynthesis; FAD from FMN: step 1/1.</text>
</comment>
<comment type="function">
    <text evidence="1">Catalyzes the phosphorylation of riboflavin to FMN followed by the adenylation of FMN to FAD.</text>
</comment>
<dbReference type="SUPFAM" id="SSF52374">
    <property type="entry name" value="Nucleotidylyl transferase"/>
    <property type="match status" value="1"/>
</dbReference>
<evidence type="ECO:0000256" key="10">
    <source>
        <dbReference type="ARBA" id="ARBA00022827"/>
    </source>
</evidence>
<evidence type="ECO:0000256" key="12">
    <source>
        <dbReference type="ARBA" id="ARBA00023268"/>
    </source>
</evidence>
<comment type="pathway">
    <text evidence="3 15">Cofactor biosynthesis; FMN biosynthesis; FMN from riboflavin (ATP route): step 1/1.</text>
</comment>
<dbReference type="InterPro" id="IPR023468">
    <property type="entry name" value="Riboflavin_kinase"/>
</dbReference>
<keyword evidence="12" id="KW-0511">Multifunctional enzyme</keyword>
<dbReference type="InterPro" id="IPR015865">
    <property type="entry name" value="Riboflavin_kinase_bac/euk"/>
</dbReference>
<keyword evidence="18" id="KW-1185">Reference proteome</keyword>
<dbReference type="SUPFAM" id="SSF82114">
    <property type="entry name" value="Riboflavin kinase-like"/>
    <property type="match status" value="1"/>
</dbReference>
<keyword evidence="10 15" id="KW-0274">FAD</keyword>
<dbReference type="GO" id="GO:0003919">
    <property type="term" value="F:FMN adenylyltransferase activity"/>
    <property type="evidence" value="ECO:0007669"/>
    <property type="project" value="UniProtKB-UniRule"/>
</dbReference>
<gene>
    <name evidence="17" type="ORF">A6A03_05895</name>
</gene>
<evidence type="ECO:0000256" key="11">
    <source>
        <dbReference type="ARBA" id="ARBA00022840"/>
    </source>
</evidence>
<dbReference type="EC" id="2.7.1.26" evidence="15"/>
<dbReference type="Gene3D" id="2.40.30.30">
    <property type="entry name" value="Riboflavin kinase-like"/>
    <property type="match status" value="1"/>
</dbReference>
<feature type="domain" description="Riboflavin kinase" evidence="16">
    <location>
        <begin position="181"/>
        <end position="306"/>
    </location>
</feature>
<dbReference type="FunFam" id="3.40.50.620:FF:000021">
    <property type="entry name" value="Riboflavin biosynthesis protein"/>
    <property type="match status" value="1"/>
</dbReference>
<dbReference type="Proteomes" id="UP000078287">
    <property type="component" value="Unassembled WGS sequence"/>
</dbReference>
<dbReference type="NCBIfam" id="NF004160">
    <property type="entry name" value="PRK05627.1-3"/>
    <property type="match status" value="1"/>
</dbReference>
<evidence type="ECO:0000256" key="5">
    <source>
        <dbReference type="ARBA" id="ARBA00022643"/>
    </source>
</evidence>
<evidence type="ECO:0000313" key="17">
    <source>
        <dbReference type="EMBL" id="OAN36284.1"/>
    </source>
</evidence>
<dbReference type="GO" id="GO:0005524">
    <property type="term" value="F:ATP binding"/>
    <property type="evidence" value="ECO:0007669"/>
    <property type="project" value="UniProtKB-UniRule"/>
</dbReference>
<dbReference type="AlphaFoldDB" id="A0A178LST7"/>
<dbReference type="EC" id="2.7.7.2" evidence="15"/>
<dbReference type="GO" id="GO:0009398">
    <property type="term" value="P:FMN biosynthetic process"/>
    <property type="evidence" value="ECO:0007669"/>
    <property type="project" value="UniProtKB-UniRule"/>
</dbReference>
<comment type="catalytic activity">
    <reaction evidence="13 15">
        <text>riboflavin + ATP = FMN + ADP + H(+)</text>
        <dbReference type="Rhea" id="RHEA:14357"/>
        <dbReference type="ChEBI" id="CHEBI:15378"/>
        <dbReference type="ChEBI" id="CHEBI:30616"/>
        <dbReference type="ChEBI" id="CHEBI:57986"/>
        <dbReference type="ChEBI" id="CHEBI:58210"/>
        <dbReference type="ChEBI" id="CHEBI:456216"/>
        <dbReference type="EC" id="2.7.1.26"/>
    </reaction>
</comment>
<dbReference type="OrthoDB" id="9803667at2"/>
<evidence type="ECO:0000256" key="6">
    <source>
        <dbReference type="ARBA" id="ARBA00022679"/>
    </source>
</evidence>
<evidence type="ECO:0000256" key="14">
    <source>
        <dbReference type="ARBA" id="ARBA00049494"/>
    </source>
</evidence>
<dbReference type="InterPro" id="IPR015864">
    <property type="entry name" value="FAD_synthase"/>
</dbReference>
<name>A0A178LST7_9CHLR</name>
<dbReference type="GO" id="GO:0009231">
    <property type="term" value="P:riboflavin biosynthetic process"/>
    <property type="evidence" value="ECO:0007669"/>
    <property type="project" value="InterPro"/>
</dbReference>
<dbReference type="PIRSF" id="PIRSF004491">
    <property type="entry name" value="FAD_Synth"/>
    <property type="match status" value="1"/>
</dbReference>
<dbReference type="GO" id="GO:0008531">
    <property type="term" value="F:riboflavin kinase activity"/>
    <property type="evidence" value="ECO:0007669"/>
    <property type="project" value="UniProtKB-UniRule"/>
</dbReference>
<evidence type="ECO:0000256" key="3">
    <source>
        <dbReference type="ARBA" id="ARBA00005201"/>
    </source>
</evidence>
<keyword evidence="4 15" id="KW-0285">Flavoprotein</keyword>
<dbReference type="GO" id="GO:0006747">
    <property type="term" value="P:FAD biosynthetic process"/>
    <property type="evidence" value="ECO:0007669"/>
    <property type="project" value="UniProtKB-UniRule"/>
</dbReference>
<proteinExistence type="inferred from homology"/>
<evidence type="ECO:0000259" key="16">
    <source>
        <dbReference type="SMART" id="SM00904"/>
    </source>
</evidence>
<keyword evidence="7 15" id="KW-0548">Nucleotidyltransferase</keyword>
<dbReference type="CDD" id="cd02064">
    <property type="entry name" value="FAD_synthetase_N"/>
    <property type="match status" value="1"/>
</dbReference>
<dbReference type="UniPathway" id="UPA00277">
    <property type="reaction ID" value="UER00407"/>
</dbReference>
<dbReference type="Pfam" id="PF06574">
    <property type="entry name" value="FAD_syn"/>
    <property type="match status" value="1"/>
</dbReference>
<evidence type="ECO:0000256" key="4">
    <source>
        <dbReference type="ARBA" id="ARBA00022630"/>
    </source>
</evidence>
<dbReference type="InterPro" id="IPR002606">
    <property type="entry name" value="Riboflavin_kinase_bac"/>
</dbReference>
<sequence length="311" mass="34145">MQIARDLTPGLANRATVLTIGRFDGVHLGHQQLIRTTVERARALDMLSAVLTWEPHPRAVLQPGQPLQLLSDLDEKIEQIRRLEPDLLIIAPFTEEIRRMAAAEYMARISAALPVREIWVGEDFAMGRGREGDIPRLMEIGRELGFAVGALSKYTVAGIPVSSSRIRELVLAGNVAGAGALLGRPFALRGIVTHGDGRGRQIGFPTANVQVSYDIALPANGVYACRAYLATGEVVPAVTNIGIRPTFDGTRRVVEAYLLDWEGDLYDQPLRLELLMRLRNERKFNGIDELVAQIHHDVAEARAVLGVPARS</sequence>
<evidence type="ECO:0000313" key="18">
    <source>
        <dbReference type="Proteomes" id="UP000078287"/>
    </source>
</evidence>
<evidence type="ECO:0000256" key="15">
    <source>
        <dbReference type="PIRNR" id="PIRNR004491"/>
    </source>
</evidence>
<evidence type="ECO:0000256" key="7">
    <source>
        <dbReference type="ARBA" id="ARBA00022695"/>
    </source>
</evidence>
<dbReference type="STRING" id="1707952.A6A03_05895"/>
<dbReference type="UniPathway" id="UPA00276">
    <property type="reaction ID" value="UER00406"/>
</dbReference>
<dbReference type="PANTHER" id="PTHR22749:SF6">
    <property type="entry name" value="RIBOFLAVIN KINASE"/>
    <property type="match status" value="1"/>
</dbReference>
<dbReference type="RefSeq" id="WP_066791568.1">
    <property type="nucleotide sequence ID" value="NZ_LWQS01000125.1"/>
</dbReference>
<dbReference type="NCBIfam" id="NF004162">
    <property type="entry name" value="PRK05627.1-5"/>
    <property type="match status" value="1"/>
</dbReference>
<reference evidence="17 18" key="1">
    <citation type="submission" date="2016-04" db="EMBL/GenBank/DDBJ databases">
        <title>Chloroflexus islandicus sp. nov., a thermophilic filamentous anoxygenic phototrophic bacterium from geyser Strokkur (Iceland).</title>
        <authorList>
            <person name="Gaisin V.A."/>
            <person name="Kalashnikov A.M."/>
            <person name="Sukhacheva M.V."/>
            <person name="Grouzdev D.S."/>
            <person name="Ivanov T.M."/>
            <person name="Kuznetsov B."/>
            <person name="Gorlenko V.M."/>
        </authorList>
    </citation>
    <scope>NUCLEOTIDE SEQUENCE [LARGE SCALE GENOMIC DNA]</scope>
    <source>
        <strain evidence="18">isl-2</strain>
    </source>
</reference>
<dbReference type="SMART" id="SM00904">
    <property type="entry name" value="Flavokinase"/>
    <property type="match status" value="1"/>
</dbReference>
<dbReference type="Gene3D" id="3.40.50.620">
    <property type="entry name" value="HUPs"/>
    <property type="match status" value="1"/>
</dbReference>